<gene>
    <name evidence="6 9" type="primary">minC</name>
    <name evidence="9" type="ORF">JGUZn3_23800</name>
</gene>
<reference evidence="9 10" key="1">
    <citation type="submission" date="2020-08" db="EMBL/GenBank/DDBJ databases">
        <title>Complete genome sequence of Entomobacter blattae G55GP.</title>
        <authorList>
            <person name="Poehlein A."/>
            <person name="Guzman J."/>
            <person name="Daniel R."/>
            <person name="Vilcinskas A."/>
        </authorList>
    </citation>
    <scope>NUCLEOTIDE SEQUENCE [LARGE SCALE GENOMIC DNA]</scope>
    <source>
        <strain evidence="9 10">G55GP</strain>
    </source>
</reference>
<dbReference type="SUPFAM" id="SSF63848">
    <property type="entry name" value="Cell-division inhibitor MinC, C-terminal domain"/>
    <property type="match status" value="1"/>
</dbReference>
<dbReference type="Gene3D" id="3.30.70.260">
    <property type="match status" value="1"/>
</dbReference>
<dbReference type="PANTHER" id="PTHR34108:SF1">
    <property type="entry name" value="SEPTUM SITE-DETERMINING PROTEIN MINC"/>
    <property type="match status" value="1"/>
</dbReference>
<dbReference type="KEGG" id="ebla:JGUZn3_23800"/>
<feature type="domain" description="Septum formation inhibitor MinC N-terminal" evidence="8">
    <location>
        <begin position="18"/>
        <end position="79"/>
    </location>
</feature>
<dbReference type="GO" id="GO:0051302">
    <property type="term" value="P:regulation of cell division"/>
    <property type="evidence" value="ECO:0007669"/>
    <property type="project" value="InterPro"/>
</dbReference>
<evidence type="ECO:0000256" key="4">
    <source>
        <dbReference type="ARBA" id="ARBA00023306"/>
    </source>
</evidence>
<keyword evidence="2 6" id="KW-0132">Cell division</keyword>
<keyword evidence="10" id="KW-1185">Reference proteome</keyword>
<feature type="domain" description="Septum formation inhibitor MinC C-terminal" evidence="7">
    <location>
        <begin position="130"/>
        <end position="230"/>
    </location>
</feature>
<keyword evidence="3 6" id="KW-0717">Septation</keyword>
<name>A0A7H1NUX0_9PROT</name>
<comment type="subunit">
    <text evidence="6">Interacts with MinD and FtsZ.</text>
</comment>
<evidence type="ECO:0000256" key="1">
    <source>
        <dbReference type="ARBA" id="ARBA00006291"/>
    </source>
</evidence>
<dbReference type="GO" id="GO:0000902">
    <property type="term" value="P:cell morphogenesis"/>
    <property type="evidence" value="ECO:0007669"/>
    <property type="project" value="InterPro"/>
</dbReference>
<dbReference type="HAMAP" id="MF_00267">
    <property type="entry name" value="MinC"/>
    <property type="match status" value="1"/>
</dbReference>
<keyword evidence="4 6" id="KW-0131">Cell cycle</keyword>
<dbReference type="GO" id="GO:0000917">
    <property type="term" value="P:division septum assembly"/>
    <property type="evidence" value="ECO:0007669"/>
    <property type="project" value="UniProtKB-KW"/>
</dbReference>
<protein>
    <recommendedName>
        <fullName evidence="6">Probable septum site-determining protein MinC</fullName>
    </recommendedName>
</protein>
<evidence type="ECO:0000256" key="3">
    <source>
        <dbReference type="ARBA" id="ARBA00023210"/>
    </source>
</evidence>
<dbReference type="PANTHER" id="PTHR34108">
    <property type="entry name" value="SEPTUM SITE-DETERMINING PROTEIN MINC"/>
    <property type="match status" value="1"/>
</dbReference>
<dbReference type="GO" id="GO:1901891">
    <property type="term" value="P:regulation of cell septum assembly"/>
    <property type="evidence" value="ECO:0007669"/>
    <property type="project" value="InterPro"/>
</dbReference>
<evidence type="ECO:0000259" key="7">
    <source>
        <dbReference type="Pfam" id="PF03775"/>
    </source>
</evidence>
<proteinExistence type="inferred from homology"/>
<dbReference type="InterPro" id="IPR005526">
    <property type="entry name" value="Septum_form_inhib_MinC_C"/>
</dbReference>
<sequence length="237" mass="25725">MSDMTRTLPKIRARGRSFLALVLYPEAPLADWLHSLEQQMAHSSDFFAGKPVILNLEMIEETTENLSSLYQDVQDKGLVIISIEGGDPTWPALSEWTWPTILSGGRTTDPIELPDPQAAEKTPPPPSCLVIEEPVRSGQSITFPSGDIVIVGSVASGAEISAGGSIHIYGSLRGRAIAGMNGQSDARIFTSMLYAELLAINGFYITAEDINPEFLGKNTQTRLIGNSLTIEILKKRV</sequence>
<evidence type="ECO:0000259" key="8">
    <source>
        <dbReference type="Pfam" id="PF05209"/>
    </source>
</evidence>
<dbReference type="NCBIfam" id="TIGR01222">
    <property type="entry name" value="minC"/>
    <property type="match status" value="1"/>
</dbReference>
<organism evidence="9 10">
    <name type="scientific">Entomobacter blattae</name>
    <dbReference type="NCBI Taxonomy" id="2762277"/>
    <lineage>
        <taxon>Bacteria</taxon>
        <taxon>Pseudomonadati</taxon>
        <taxon>Pseudomonadota</taxon>
        <taxon>Alphaproteobacteria</taxon>
        <taxon>Acetobacterales</taxon>
        <taxon>Acetobacteraceae</taxon>
        <taxon>Entomobacter</taxon>
    </lineage>
</organism>
<dbReference type="InterPro" id="IPR013033">
    <property type="entry name" value="MinC"/>
</dbReference>
<evidence type="ECO:0000256" key="5">
    <source>
        <dbReference type="ARBA" id="ARBA00025606"/>
    </source>
</evidence>
<evidence type="ECO:0000313" key="10">
    <source>
        <dbReference type="Proteomes" id="UP000516349"/>
    </source>
</evidence>
<evidence type="ECO:0000313" key="9">
    <source>
        <dbReference type="EMBL" id="QNT79580.1"/>
    </source>
</evidence>
<dbReference type="Proteomes" id="UP000516349">
    <property type="component" value="Chromosome"/>
</dbReference>
<dbReference type="RefSeq" id="WP_203413727.1">
    <property type="nucleotide sequence ID" value="NZ_CP060244.1"/>
</dbReference>
<dbReference type="InterPro" id="IPR007874">
    <property type="entry name" value="MinC_N"/>
</dbReference>
<evidence type="ECO:0000256" key="2">
    <source>
        <dbReference type="ARBA" id="ARBA00022618"/>
    </source>
</evidence>
<dbReference type="EMBL" id="CP060244">
    <property type="protein sequence ID" value="QNT79580.1"/>
    <property type="molecule type" value="Genomic_DNA"/>
</dbReference>
<comment type="similarity">
    <text evidence="1 6">Belongs to the MinC family.</text>
</comment>
<dbReference type="Pfam" id="PF05209">
    <property type="entry name" value="MinC_N"/>
    <property type="match status" value="1"/>
</dbReference>
<evidence type="ECO:0000256" key="6">
    <source>
        <dbReference type="HAMAP-Rule" id="MF_00267"/>
    </source>
</evidence>
<comment type="function">
    <text evidence="5 6">Cell division inhibitor that blocks the formation of polar Z ring septums. Rapidly oscillates between the poles of the cell to destabilize FtsZ filaments that have formed before they mature into polar Z rings. Prevents FtsZ polymerization.</text>
</comment>
<accession>A0A7H1NUX0</accession>
<dbReference type="Pfam" id="PF03775">
    <property type="entry name" value="MinC_C"/>
    <property type="match status" value="1"/>
</dbReference>
<dbReference type="InterPro" id="IPR016098">
    <property type="entry name" value="CAP/MinC_C"/>
</dbReference>
<dbReference type="InterPro" id="IPR036145">
    <property type="entry name" value="MinC_C_sf"/>
</dbReference>
<dbReference type="Gene3D" id="2.160.20.70">
    <property type="match status" value="1"/>
</dbReference>
<dbReference type="AlphaFoldDB" id="A0A7H1NUX0"/>